<name>A0A0S7BKN1_9CHLR</name>
<gene>
    <name evidence="2" type="ORF">LARV_01984</name>
</gene>
<dbReference type="STRING" id="360412.LARV_01984"/>
<protein>
    <submittedName>
        <fullName evidence="2">Uncharacterized protein conserved in bacteria</fullName>
    </submittedName>
</protein>
<dbReference type="PANTHER" id="PTHR37806:SF1">
    <property type="entry name" value="PEPTIDASE C39-LIKE DOMAIN-CONTAINING PROTEIN"/>
    <property type="match status" value="1"/>
</dbReference>
<dbReference type="Gene3D" id="3.90.70.10">
    <property type="entry name" value="Cysteine proteinases"/>
    <property type="match status" value="1"/>
</dbReference>
<sequence length="189" mass="20852">WPPSSASIENITGYPQTYTLSCESRSAVDWARYFGVDIAETEFLERLPLSDDPNVGFVGYYNDFTGQVPPYSYGVYADPVARLLRDYGLAAGAVKGLAVDDLRSEIAAGRPVIAWVIFGVSSGYSLDYTAADGQTTRVAPYEHTVIVIGYDETSITVLDGAWIYQRSLDQFMNSWDVLGNMAVIYQPEE</sequence>
<evidence type="ECO:0000313" key="3">
    <source>
        <dbReference type="Proteomes" id="UP000055060"/>
    </source>
</evidence>
<evidence type="ECO:0000313" key="2">
    <source>
        <dbReference type="EMBL" id="GAP14218.1"/>
    </source>
</evidence>
<dbReference type="Pfam" id="PF13529">
    <property type="entry name" value="Peptidase_C39_2"/>
    <property type="match status" value="1"/>
</dbReference>
<reference evidence="2" key="1">
    <citation type="submission" date="2015-07" db="EMBL/GenBank/DDBJ databases">
        <title>Draft Genome Sequences of Anaerolinea thermolimosa IMO-1, Bellilinea caldifistulae GOMI-1, Leptolinea tardivitalis YMTK-2, Levilinea saccharolytica KIBI-1,Longilinea arvoryzae KOME-1, Previously Described as Members of the Anaerolineaceae (Chloroflexi).</title>
        <authorList>
            <person name="Sekiguchi Y."/>
            <person name="Ohashi A."/>
            <person name="Matsuura N."/>
            <person name="Tourlousse M.D."/>
        </authorList>
    </citation>
    <scope>NUCLEOTIDE SEQUENCE [LARGE SCALE GENOMIC DNA]</scope>
    <source>
        <strain evidence="2">KOME-1</strain>
    </source>
</reference>
<proteinExistence type="predicted"/>
<dbReference type="InterPro" id="IPR039564">
    <property type="entry name" value="Peptidase_C39-like"/>
</dbReference>
<accession>A0A0S7BKN1</accession>
<dbReference type="RefSeq" id="WP_172797835.1">
    <property type="nucleotide sequence ID" value="NZ_DF967972.1"/>
</dbReference>
<dbReference type="AlphaFoldDB" id="A0A0S7BKN1"/>
<keyword evidence="3" id="KW-1185">Reference proteome</keyword>
<feature type="non-terminal residue" evidence="2">
    <location>
        <position position="1"/>
    </location>
</feature>
<dbReference type="EMBL" id="DF967972">
    <property type="protein sequence ID" value="GAP14218.1"/>
    <property type="molecule type" value="Genomic_DNA"/>
</dbReference>
<organism evidence="2">
    <name type="scientific">Longilinea arvoryzae</name>
    <dbReference type="NCBI Taxonomy" id="360412"/>
    <lineage>
        <taxon>Bacteria</taxon>
        <taxon>Bacillati</taxon>
        <taxon>Chloroflexota</taxon>
        <taxon>Anaerolineae</taxon>
        <taxon>Anaerolineales</taxon>
        <taxon>Anaerolineaceae</taxon>
        <taxon>Longilinea</taxon>
    </lineage>
</organism>
<feature type="domain" description="Peptidase C39-like" evidence="1">
    <location>
        <begin position="12"/>
        <end position="159"/>
    </location>
</feature>
<dbReference type="PANTHER" id="PTHR37806">
    <property type="entry name" value="LMO0724 PROTEIN"/>
    <property type="match status" value="1"/>
</dbReference>
<dbReference type="Proteomes" id="UP000055060">
    <property type="component" value="Unassembled WGS sequence"/>
</dbReference>
<evidence type="ECO:0000259" key="1">
    <source>
        <dbReference type="Pfam" id="PF13529"/>
    </source>
</evidence>